<feature type="region of interest" description="Disordered" evidence="4">
    <location>
        <begin position="1"/>
        <end position="21"/>
    </location>
</feature>
<evidence type="ECO:0000256" key="1">
    <source>
        <dbReference type="ARBA" id="ARBA00022574"/>
    </source>
</evidence>
<evidence type="ECO:0000256" key="4">
    <source>
        <dbReference type="SAM" id="MobiDB-lite"/>
    </source>
</evidence>
<proteinExistence type="predicted"/>
<gene>
    <name evidence="6" type="ORF">POL25_07025</name>
</gene>
<dbReference type="InterPro" id="IPR019775">
    <property type="entry name" value="WD40_repeat_CS"/>
</dbReference>
<feature type="domain" description="WD repeat-containing protein 54 beta-propeller" evidence="5">
    <location>
        <begin position="120"/>
        <end position="272"/>
    </location>
</feature>
<keyword evidence="1 3" id="KW-0853">WD repeat</keyword>
<dbReference type="InterPro" id="IPR020472">
    <property type="entry name" value="WD40_PAC1"/>
</dbReference>
<dbReference type="InterPro" id="IPR011047">
    <property type="entry name" value="Quinoprotein_ADH-like_sf"/>
</dbReference>
<feature type="repeat" description="WD" evidence="3">
    <location>
        <begin position="197"/>
        <end position="237"/>
    </location>
</feature>
<sequence length="761" mass="80266">MVQGSDGSRAPGNSTDAGRGAPLTLAALERRLGELGAVGLANELRAVGEALLADAIERSADALRRDSGQLAAHLAGRLGGALPPEFFTGRAGAWLKPLAASLEPPRSPLRATLIGHTEEVRAVLVAADGRTLLSSGEDGRVLCWDLPTGELLGELLGHQATVNAMALTPAGDRLLTASDDGTIGVWNTADWLLITRLRGHTRYVRRALANAAGQVVSGSNDGTIRVWDLASGAQVRVIEGHRKAITALALLGDGTRVAAASTDNLLAVWDVTTGERVATLFDGSSGYRGEVMGLTLSRNNDSGVGHKHFPNRMWEGPDGGLYSAEDELVRWDPSTGGQVARGGEHVWPIEDVAVAPELVATASSTVRLLAPDGTPRATLYGHEGSVTAVGFSPDARTLVSGGSDHSLRVWDVEAALQAPEFPRHSGWSPEVTPAPGGWRCATHSSDGIVHLWDVATGAHVRAFHHDVALLSAVCFTPDGSRMVVTSSRGHLWSWDVASGERVTAMEEEYWFKHLVPLRDGARVLTGAVNRELAIWDVQRGGAPELFAGSSMQVTGLELTPDERLVVVTTFGMNRAGSLQVWDFERRIKLAEHQASGTSSFDRLLLADAGRLAVAVDGGVVQVLALPEARPLHVLTATQQGEMQVVKTTDERVLAGCVEDGRVALREFDVVRGELVRELSVALDDGDSEPSLLALSVTLDGRRASIVADGSARLVELESGRLLARFVGDAKIGSGAVRPDGAGALVGEQSGRVHVLALVGGE</sequence>
<evidence type="ECO:0000313" key="7">
    <source>
        <dbReference type="Proteomes" id="UP001221686"/>
    </source>
</evidence>
<dbReference type="InterPro" id="IPR001680">
    <property type="entry name" value="WD40_rpt"/>
</dbReference>
<evidence type="ECO:0000256" key="2">
    <source>
        <dbReference type="ARBA" id="ARBA00022737"/>
    </source>
</evidence>
<dbReference type="PROSITE" id="PS50082">
    <property type="entry name" value="WD_REPEATS_2"/>
    <property type="match status" value="5"/>
</dbReference>
<accession>A0ABT5DSM4</accession>
<dbReference type="SMART" id="SM00320">
    <property type="entry name" value="WD40"/>
    <property type="match status" value="9"/>
</dbReference>
<organism evidence="6 7">
    <name type="scientific">Nannocystis bainbridge</name>
    <dbReference type="NCBI Taxonomy" id="2995303"/>
    <lineage>
        <taxon>Bacteria</taxon>
        <taxon>Pseudomonadati</taxon>
        <taxon>Myxococcota</taxon>
        <taxon>Polyangia</taxon>
        <taxon>Nannocystales</taxon>
        <taxon>Nannocystaceae</taxon>
        <taxon>Nannocystis</taxon>
    </lineage>
</organism>
<dbReference type="PRINTS" id="PR00320">
    <property type="entry name" value="GPROTEINBRPT"/>
</dbReference>
<feature type="repeat" description="WD" evidence="3">
    <location>
        <begin position="238"/>
        <end position="279"/>
    </location>
</feature>
<reference evidence="6 7" key="1">
    <citation type="submission" date="2022-11" db="EMBL/GenBank/DDBJ databases">
        <title>Minimal conservation of predation-associated metabolite biosynthetic gene clusters underscores biosynthetic potential of Myxococcota including descriptions for ten novel species: Archangium lansinium sp. nov., Myxococcus landrumus sp. nov., Nannocystis bai.</title>
        <authorList>
            <person name="Ahearne A."/>
            <person name="Stevens C."/>
            <person name="Dowd S."/>
        </authorList>
    </citation>
    <scope>NUCLEOTIDE SEQUENCE [LARGE SCALE GENOMIC DNA]</scope>
    <source>
        <strain evidence="6 7">BB15-2</strain>
    </source>
</reference>
<dbReference type="PROSITE" id="PS50294">
    <property type="entry name" value="WD_REPEATS_REGION"/>
    <property type="match status" value="5"/>
</dbReference>
<dbReference type="Pfam" id="PF21031">
    <property type="entry name" value="WDR54"/>
    <property type="match status" value="1"/>
</dbReference>
<dbReference type="PANTHER" id="PTHR19848:SF8">
    <property type="entry name" value="F-BOX AND WD REPEAT DOMAIN CONTAINING 7"/>
    <property type="match status" value="1"/>
</dbReference>
<dbReference type="RefSeq" id="WP_272085128.1">
    <property type="nucleotide sequence ID" value="NZ_JAQNDL010000001.1"/>
</dbReference>
<feature type="repeat" description="WD" evidence="3">
    <location>
        <begin position="155"/>
        <end position="187"/>
    </location>
</feature>
<keyword evidence="7" id="KW-1185">Reference proteome</keyword>
<dbReference type="PROSITE" id="PS00678">
    <property type="entry name" value="WD_REPEATS_1"/>
    <property type="match status" value="3"/>
</dbReference>
<dbReference type="EMBL" id="JAQNDL010000001">
    <property type="protein sequence ID" value="MDC0716637.1"/>
    <property type="molecule type" value="Genomic_DNA"/>
</dbReference>
<evidence type="ECO:0000259" key="5">
    <source>
        <dbReference type="Pfam" id="PF21031"/>
    </source>
</evidence>
<dbReference type="SUPFAM" id="SSF50998">
    <property type="entry name" value="Quinoprotein alcohol dehydrogenase-like"/>
    <property type="match status" value="2"/>
</dbReference>
<dbReference type="SUPFAM" id="SSF50969">
    <property type="entry name" value="YVTN repeat-like/Quinoprotein amine dehydrogenase"/>
    <property type="match status" value="1"/>
</dbReference>
<dbReference type="InterPro" id="IPR015943">
    <property type="entry name" value="WD40/YVTN_repeat-like_dom_sf"/>
</dbReference>
<evidence type="ECO:0000313" key="6">
    <source>
        <dbReference type="EMBL" id="MDC0716637.1"/>
    </source>
</evidence>
<dbReference type="Gene3D" id="2.130.10.10">
    <property type="entry name" value="YVTN repeat-like/Quinoprotein amine dehydrogenase"/>
    <property type="match status" value="3"/>
</dbReference>
<keyword evidence="2" id="KW-0677">Repeat</keyword>
<name>A0ABT5DSM4_9BACT</name>
<dbReference type="InterPro" id="IPR049546">
    <property type="entry name" value="WDR54_beta_prop"/>
</dbReference>
<dbReference type="Pfam" id="PF00400">
    <property type="entry name" value="WD40"/>
    <property type="match status" value="1"/>
</dbReference>
<dbReference type="Proteomes" id="UP001221686">
    <property type="component" value="Unassembled WGS sequence"/>
</dbReference>
<dbReference type="InterPro" id="IPR011044">
    <property type="entry name" value="Quino_amine_DH_bsu"/>
</dbReference>
<protein>
    <submittedName>
        <fullName evidence="6">WD40 repeat domain-containing protein</fullName>
    </submittedName>
</protein>
<dbReference type="PANTHER" id="PTHR19848">
    <property type="entry name" value="WD40 REPEAT PROTEIN"/>
    <property type="match status" value="1"/>
</dbReference>
<feature type="repeat" description="WD" evidence="3">
    <location>
        <begin position="113"/>
        <end position="154"/>
    </location>
</feature>
<feature type="repeat" description="WD" evidence="3">
    <location>
        <begin position="379"/>
        <end position="413"/>
    </location>
</feature>
<dbReference type="CDD" id="cd00200">
    <property type="entry name" value="WD40"/>
    <property type="match status" value="1"/>
</dbReference>
<evidence type="ECO:0000256" key="3">
    <source>
        <dbReference type="PROSITE-ProRule" id="PRU00221"/>
    </source>
</evidence>
<comment type="caution">
    <text evidence="6">The sequence shown here is derived from an EMBL/GenBank/DDBJ whole genome shotgun (WGS) entry which is preliminary data.</text>
</comment>